<accession>A0A9X7E5E1</accession>
<gene>
    <name evidence="1" type="ORF">COI69_17780</name>
</gene>
<organism evidence="1 2">
    <name type="scientific">Bacillus cereus</name>
    <dbReference type="NCBI Taxonomy" id="1396"/>
    <lineage>
        <taxon>Bacteria</taxon>
        <taxon>Bacillati</taxon>
        <taxon>Bacillota</taxon>
        <taxon>Bacilli</taxon>
        <taxon>Bacillales</taxon>
        <taxon>Bacillaceae</taxon>
        <taxon>Bacillus</taxon>
        <taxon>Bacillus cereus group</taxon>
    </lineage>
</organism>
<evidence type="ECO:0000313" key="2">
    <source>
        <dbReference type="Proteomes" id="UP000225135"/>
    </source>
</evidence>
<dbReference type="AlphaFoldDB" id="A0A9X7E5E1"/>
<reference evidence="1 2" key="1">
    <citation type="submission" date="2017-09" db="EMBL/GenBank/DDBJ databases">
        <title>Large-scale bioinformatics analysis of Bacillus genomes uncovers conserved roles of natural products in bacterial physiology.</title>
        <authorList>
            <consortium name="Agbiome Team Llc"/>
            <person name="Bleich R.M."/>
            <person name="Grubbs K.J."/>
            <person name="Santa Maria K.C."/>
            <person name="Allen S.E."/>
            <person name="Farag S."/>
            <person name="Shank E.A."/>
            <person name="Bowers A."/>
        </authorList>
    </citation>
    <scope>NUCLEOTIDE SEQUENCE [LARGE SCALE GENOMIC DNA]</scope>
    <source>
        <strain evidence="1 2">AFS029792</strain>
    </source>
</reference>
<evidence type="ECO:0000313" key="1">
    <source>
        <dbReference type="EMBL" id="PHG81330.1"/>
    </source>
</evidence>
<protein>
    <submittedName>
        <fullName evidence="1">Uncharacterized protein</fullName>
    </submittedName>
</protein>
<name>A0A9X7E5E1_BACCE</name>
<comment type="caution">
    <text evidence="1">The sequence shown here is derived from an EMBL/GenBank/DDBJ whole genome shotgun (WGS) entry which is preliminary data.</text>
</comment>
<dbReference type="EMBL" id="NUUR01000052">
    <property type="protein sequence ID" value="PHG81330.1"/>
    <property type="molecule type" value="Genomic_DNA"/>
</dbReference>
<proteinExistence type="predicted"/>
<dbReference type="Proteomes" id="UP000225135">
    <property type="component" value="Unassembled WGS sequence"/>
</dbReference>
<sequence>MRQFTYVSASPSFDKNTKGYMYELKATIDTKDLQELHTGMIGRASVITGEEPVWKFILRKLDFISNCND</sequence>